<reference evidence="2" key="1">
    <citation type="submission" date="2016-10" db="EMBL/GenBank/DDBJ databases">
        <authorList>
            <person name="Varghese N."/>
            <person name="Submissions S."/>
        </authorList>
    </citation>
    <scope>NUCLEOTIDE SEQUENCE [LARGE SCALE GENOMIC DNA]</scope>
    <source>
        <strain evidence="2">DSM 17038</strain>
    </source>
</reference>
<evidence type="ECO:0000313" key="1">
    <source>
        <dbReference type="EMBL" id="SFG16720.1"/>
    </source>
</evidence>
<accession>A0A1I2PMA1</accession>
<dbReference type="Proteomes" id="UP000199337">
    <property type="component" value="Unassembled WGS sequence"/>
</dbReference>
<keyword evidence="2" id="KW-1185">Reference proteome</keyword>
<dbReference type="OrthoDB" id="2084567at2"/>
<proteinExistence type="predicted"/>
<protein>
    <submittedName>
        <fullName evidence="1">Uncharacterized protein</fullName>
    </submittedName>
</protein>
<dbReference type="AlphaFoldDB" id="A0A1I2PMA1"/>
<sequence>MKLKDILNAFNLNYPAKFDIFTSICSEFPERCHYLDRFPLLISEPEVYSQVEVFFDRANNNNLLKEYLVEEAKIKNVIKKMWVYNNPVLVQTSLLENEFDFLLKVLNSNKKSTTLLKLKTDLCKQDNDLLFEINNISYLDVLLELGLRERVSSIFIFPIFKTIIWTNDLVMPLYVEDDSHKQLIEKICTVEGVYLRPYKQ</sequence>
<dbReference type="EMBL" id="FOOX01000002">
    <property type="protein sequence ID" value="SFG16720.1"/>
    <property type="molecule type" value="Genomic_DNA"/>
</dbReference>
<evidence type="ECO:0000313" key="2">
    <source>
        <dbReference type="Proteomes" id="UP000199337"/>
    </source>
</evidence>
<dbReference type="RefSeq" id="WP_092469188.1">
    <property type="nucleotide sequence ID" value="NZ_FOOX01000002.1"/>
</dbReference>
<gene>
    <name evidence="1" type="ORF">SAMN05660649_00957</name>
</gene>
<organism evidence="1 2">
    <name type="scientific">Desulfotruncus arcticus DSM 17038</name>
    <dbReference type="NCBI Taxonomy" id="1121424"/>
    <lineage>
        <taxon>Bacteria</taxon>
        <taxon>Bacillati</taxon>
        <taxon>Bacillota</taxon>
        <taxon>Clostridia</taxon>
        <taxon>Eubacteriales</taxon>
        <taxon>Desulfallaceae</taxon>
        <taxon>Desulfotruncus</taxon>
    </lineage>
</organism>
<name>A0A1I2PMA1_9FIRM</name>